<dbReference type="Proteomes" id="UP001497516">
    <property type="component" value="Chromosome 4"/>
</dbReference>
<evidence type="ECO:0000313" key="1">
    <source>
        <dbReference type="EMBL" id="CAL1380264.1"/>
    </source>
</evidence>
<sequence>MPTRATWHGRNLLRLLPQGTQFSIVSRHTKLFLRKKTYLTTQFIVTSRIALAKPNFEIISNLLGSFGEANTAPDFGGHRSLEPPLDGGVTALPGRLFTRARRLWKSAVDEAQLVLGQEGVGHVNDPFAIIVGSQKITRMLRIRLRKEVDGVDVRRKRLVGNATAAATRAILRVAGHNATARMPKRRKTTAEIL</sequence>
<protein>
    <submittedName>
        <fullName evidence="1">Uncharacterized protein</fullName>
    </submittedName>
</protein>
<organism evidence="1 2">
    <name type="scientific">Linum trigynum</name>
    <dbReference type="NCBI Taxonomy" id="586398"/>
    <lineage>
        <taxon>Eukaryota</taxon>
        <taxon>Viridiplantae</taxon>
        <taxon>Streptophyta</taxon>
        <taxon>Embryophyta</taxon>
        <taxon>Tracheophyta</taxon>
        <taxon>Spermatophyta</taxon>
        <taxon>Magnoliopsida</taxon>
        <taxon>eudicotyledons</taxon>
        <taxon>Gunneridae</taxon>
        <taxon>Pentapetalae</taxon>
        <taxon>rosids</taxon>
        <taxon>fabids</taxon>
        <taxon>Malpighiales</taxon>
        <taxon>Linaceae</taxon>
        <taxon>Linum</taxon>
    </lineage>
</organism>
<dbReference type="EMBL" id="OZ034817">
    <property type="protein sequence ID" value="CAL1380264.1"/>
    <property type="molecule type" value="Genomic_DNA"/>
</dbReference>
<proteinExistence type="predicted"/>
<dbReference type="AlphaFoldDB" id="A0AAV2E392"/>
<gene>
    <name evidence="1" type="ORF">LTRI10_LOCUS21719</name>
</gene>
<accession>A0AAV2E392</accession>
<reference evidence="1 2" key="1">
    <citation type="submission" date="2024-04" db="EMBL/GenBank/DDBJ databases">
        <authorList>
            <person name="Fracassetti M."/>
        </authorList>
    </citation>
    <scope>NUCLEOTIDE SEQUENCE [LARGE SCALE GENOMIC DNA]</scope>
</reference>
<name>A0AAV2E392_9ROSI</name>
<evidence type="ECO:0000313" key="2">
    <source>
        <dbReference type="Proteomes" id="UP001497516"/>
    </source>
</evidence>
<keyword evidence="2" id="KW-1185">Reference proteome</keyword>